<organism evidence="1 2">
    <name type="scientific">Cellulophaga baltica</name>
    <dbReference type="NCBI Taxonomy" id="76594"/>
    <lineage>
        <taxon>Bacteria</taxon>
        <taxon>Pseudomonadati</taxon>
        <taxon>Bacteroidota</taxon>
        <taxon>Flavobacteriia</taxon>
        <taxon>Flavobacteriales</taxon>
        <taxon>Flavobacteriaceae</taxon>
        <taxon>Cellulophaga</taxon>
    </lineage>
</organism>
<dbReference type="AlphaFoldDB" id="A0A1G7LPD7"/>
<accession>A0A1G7LPD7</accession>
<sequence length="318" mass="35095">MKLRNYIKLTMLIVLMVLPFFGSLKAQQDAQYTQYMYNTLAVNPAYAGSRGALSIAALHRSQWVGLDGAPTTQTFNIHSPISTKVGAGLSIINDEIGNGTNQDTYFDATFSYTILTSETNKLSFGLKAGGHFLNIDFNKLRNYNPSTAPAGVESIDKKFSPNFGAGVYFHNDRFYAGLSIPNFLETEHFDTASGASSTVGTERMNWYLISGYVFDLSYNLKLKPAVLLKAINGAPLQTDISATFLYNDKFSIGAGYRLNAALSALVGFQISERLMAGLAYDKETTALGDTRFNDGSFEVFLRYEFTAKNRNALTPRFF</sequence>
<dbReference type="EMBL" id="FNBD01000020">
    <property type="protein sequence ID" value="SDF51234.1"/>
    <property type="molecule type" value="Genomic_DNA"/>
</dbReference>
<evidence type="ECO:0000313" key="2">
    <source>
        <dbReference type="Proteomes" id="UP000182114"/>
    </source>
</evidence>
<gene>
    <name evidence="1" type="ORF">SAMN04487992_1208</name>
</gene>
<dbReference type="InterPro" id="IPR019861">
    <property type="entry name" value="PorP/SprF_Bacteroidetes"/>
</dbReference>
<reference evidence="2" key="1">
    <citation type="submission" date="2016-10" db="EMBL/GenBank/DDBJ databases">
        <authorList>
            <person name="Varghese N."/>
            <person name="Submissions S."/>
        </authorList>
    </citation>
    <scope>NUCLEOTIDE SEQUENCE [LARGE SCALE GENOMIC DNA]</scope>
    <source>
        <strain evidence="2">DSM 24729</strain>
    </source>
</reference>
<keyword evidence="2" id="KW-1185">Reference proteome</keyword>
<dbReference type="eggNOG" id="COG3064">
    <property type="taxonomic scope" value="Bacteria"/>
</dbReference>
<evidence type="ECO:0000313" key="1">
    <source>
        <dbReference type="EMBL" id="SDF51234.1"/>
    </source>
</evidence>
<name>A0A1G7LPD7_9FLAO</name>
<proteinExistence type="predicted"/>
<dbReference type="Pfam" id="PF11751">
    <property type="entry name" value="PorP_SprF"/>
    <property type="match status" value="1"/>
</dbReference>
<dbReference type="Proteomes" id="UP000182114">
    <property type="component" value="Unassembled WGS sequence"/>
</dbReference>
<protein>
    <submittedName>
        <fullName evidence="1">Type IX secretion system membrane protein, PorP/SprF family</fullName>
    </submittedName>
</protein>
<dbReference type="NCBIfam" id="TIGR03519">
    <property type="entry name" value="T9SS_PorP_fam"/>
    <property type="match status" value="1"/>
</dbReference>